<dbReference type="PRINTS" id="PR00368">
    <property type="entry name" value="FADPNR"/>
</dbReference>
<evidence type="ECO:0000259" key="1">
    <source>
        <dbReference type="Pfam" id="PF07992"/>
    </source>
</evidence>
<dbReference type="PRINTS" id="PR00411">
    <property type="entry name" value="PNDRDTASEI"/>
</dbReference>
<dbReference type="Pfam" id="PF07992">
    <property type="entry name" value="Pyr_redox_2"/>
    <property type="match status" value="1"/>
</dbReference>
<dbReference type="Gene3D" id="3.50.50.100">
    <property type="match status" value="1"/>
</dbReference>
<organism evidence="2 3">
    <name type="scientific">Lophiostoma macrostomum CBS 122681</name>
    <dbReference type="NCBI Taxonomy" id="1314788"/>
    <lineage>
        <taxon>Eukaryota</taxon>
        <taxon>Fungi</taxon>
        <taxon>Dikarya</taxon>
        <taxon>Ascomycota</taxon>
        <taxon>Pezizomycotina</taxon>
        <taxon>Dothideomycetes</taxon>
        <taxon>Pleosporomycetidae</taxon>
        <taxon>Pleosporales</taxon>
        <taxon>Lophiostomataceae</taxon>
        <taxon>Lophiostoma</taxon>
    </lineage>
</organism>
<protein>
    <submittedName>
        <fullName evidence="2">Putative amid-like NADH oxidoreductase</fullName>
    </submittedName>
</protein>
<dbReference type="SUPFAM" id="SSF51905">
    <property type="entry name" value="FAD/NAD(P)-binding domain"/>
    <property type="match status" value="1"/>
</dbReference>
<dbReference type="OrthoDB" id="202203at2759"/>
<dbReference type="PANTHER" id="PTHR43735">
    <property type="entry name" value="APOPTOSIS-INDUCING FACTOR 1"/>
    <property type="match status" value="1"/>
</dbReference>
<feature type="domain" description="FAD/NAD(P)-binding" evidence="1">
    <location>
        <begin position="4"/>
        <end position="305"/>
    </location>
</feature>
<keyword evidence="3" id="KW-1185">Reference proteome</keyword>
<dbReference type="AlphaFoldDB" id="A0A6A6SIB0"/>
<reference evidence="2" key="1">
    <citation type="journal article" date="2020" name="Stud. Mycol.">
        <title>101 Dothideomycetes genomes: a test case for predicting lifestyles and emergence of pathogens.</title>
        <authorList>
            <person name="Haridas S."/>
            <person name="Albert R."/>
            <person name="Binder M."/>
            <person name="Bloem J."/>
            <person name="Labutti K."/>
            <person name="Salamov A."/>
            <person name="Andreopoulos B."/>
            <person name="Baker S."/>
            <person name="Barry K."/>
            <person name="Bills G."/>
            <person name="Bluhm B."/>
            <person name="Cannon C."/>
            <person name="Castanera R."/>
            <person name="Culley D."/>
            <person name="Daum C."/>
            <person name="Ezra D."/>
            <person name="Gonzalez J."/>
            <person name="Henrissat B."/>
            <person name="Kuo A."/>
            <person name="Liang C."/>
            <person name="Lipzen A."/>
            <person name="Lutzoni F."/>
            <person name="Magnuson J."/>
            <person name="Mondo S."/>
            <person name="Nolan M."/>
            <person name="Ohm R."/>
            <person name="Pangilinan J."/>
            <person name="Park H.-J."/>
            <person name="Ramirez L."/>
            <person name="Alfaro M."/>
            <person name="Sun H."/>
            <person name="Tritt A."/>
            <person name="Yoshinaga Y."/>
            <person name="Zwiers L.-H."/>
            <person name="Turgeon B."/>
            <person name="Goodwin S."/>
            <person name="Spatafora J."/>
            <person name="Crous P."/>
            <person name="Grigoriev I."/>
        </authorList>
    </citation>
    <scope>NUCLEOTIDE SEQUENCE</scope>
    <source>
        <strain evidence="2">CBS 122681</strain>
    </source>
</reference>
<dbReference type="GO" id="GO:0050660">
    <property type="term" value="F:flavin adenine dinucleotide binding"/>
    <property type="evidence" value="ECO:0007669"/>
    <property type="project" value="TreeGrafter"/>
</dbReference>
<dbReference type="GO" id="GO:0004174">
    <property type="term" value="F:electron-transferring-flavoprotein dehydrogenase activity"/>
    <property type="evidence" value="ECO:0007669"/>
    <property type="project" value="TreeGrafter"/>
</dbReference>
<dbReference type="InterPro" id="IPR023753">
    <property type="entry name" value="FAD/NAD-binding_dom"/>
</dbReference>
<dbReference type="EMBL" id="MU004635">
    <property type="protein sequence ID" value="KAF2647320.1"/>
    <property type="molecule type" value="Genomic_DNA"/>
</dbReference>
<dbReference type="PANTHER" id="PTHR43735:SF11">
    <property type="entry name" value="HYPOTHETICAL OXIDOREDUCTASE (EUROFUNG)"/>
    <property type="match status" value="1"/>
</dbReference>
<accession>A0A6A6SIB0</accession>
<gene>
    <name evidence="2" type="ORF">K491DRAFT_709248</name>
</gene>
<evidence type="ECO:0000313" key="2">
    <source>
        <dbReference type="EMBL" id="KAF2647320.1"/>
    </source>
</evidence>
<dbReference type="Proteomes" id="UP000799324">
    <property type="component" value="Unassembled WGS sequence"/>
</dbReference>
<sequence>MTKNVVVVGGSYVGLNLAESLAKVAEGRFRVLLIERNSHFQHLFAFPRYAVTTSIPTHKAFIPYQVSRLGQNGSIIQAAVTRLTKSVIQLDRNVTLDGRQTHSIPYFALAIATGTKLTPPSTLPGHDKLAGTEYLREHASQIEHSNRIVVIGAGAVGVQMGTDIKELYPDKTVTLVHSREKVMNCFHPALHEVVRQRNSELGIDMVVGRRVKLPKSGYPVGGDVFDVELTDGTKIPADFAIICTDQTPQSEAVRSLSPNCIDDEGFVKVRATLQLQDEQLLNVFALGDIAATAAPKAARPATKQADVVTKNVVHLLDQEPLEKYEVTDPAAIHLTLGITKSVIFQNPSAASNDEPAVLNQDDGSLDMGIDGVWARRGAGVMNAML</sequence>
<name>A0A6A6SIB0_9PLEO</name>
<dbReference type="InterPro" id="IPR036188">
    <property type="entry name" value="FAD/NAD-bd_sf"/>
</dbReference>
<proteinExistence type="predicted"/>
<evidence type="ECO:0000313" key="3">
    <source>
        <dbReference type="Proteomes" id="UP000799324"/>
    </source>
</evidence>
<dbReference type="GO" id="GO:0005737">
    <property type="term" value="C:cytoplasm"/>
    <property type="evidence" value="ECO:0007669"/>
    <property type="project" value="TreeGrafter"/>
</dbReference>